<evidence type="ECO:0000313" key="7">
    <source>
        <dbReference type="RefSeq" id="XP_022158311.1"/>
    </source>
</evidence>
<dbReference type="GeneID" id="111024821"/>
<feature type="repeat" description="PPR" evidence="3">
    <location>
        <begin position="268"/>
        <end position="302"/>
    </location>
</feature>
<feature type="repeat" description="PPR" evidence="3">
    <location>
        <begin position="233"/>
        <end position="267"/>
    </location>
</feature>
<keyword evidence="2" id="KW-0677">Repeat</keyword>
<comment type="similarity">
    <text evidence="1">Belongs to the PPR family. P subfamily.</text>
</comment>
<organism evidence="4 7">
    <name type="scientific">Momordica charantia</name>
    <name type="common">Bitter gourd</name>
    <name type="synonym">Balsam pear</name>
    <dbReference type="NCBI Taxonomy" id="3673"/>
    <lineage>
        <taxon>Eukaryota</taxon>
        <taxon>Viridiplantae</taxon>
        <taxon>Streptophyta</taxon>
        <taxon>Embryophyta</taxon>
        <taxon>Tracheophyta</taxon>
        <taxon>Spermatophyta</taxon>
        <taxon>Magnoliopsida</taxon>
        <taxon>eudicotyledons</taxon>
        <taxon>Gunneridae</taxon>
        <taxon>Pentapetalae</taxon>
        <taxon>rosids</taxon>
        <taxon>fabids</taxon>
        <taxon>Cucurbitales</taxon>
        <taxon>Cucurbitaceae</taxon>
        <taxon>Momordiceae</taxon>
        <taxon>Momordica</taxon>
    </lineage>
</organism>
<evidence type="ECO:0000256" key="1">
    <source>
        <dbReference type="ARBA" id="ARBA00007626"/>
    </source>
</evidence>
<name>A0A6J1E0K5_MOMCH</name>
<evidence type="ECO:0000313" key="4">
    <source>
        <dbReference type="Proteomes" id="UP000504603"/>
    </source>
</evidence>
<dbReference type="PANTHER" id="PTHR47941">
    <property type="entry name" value="PENTATRICOPEPTIDE REPEAT-CONTAINING PROTEIN 3, MITOCHONDRIAL"/>
    <property type="match status" value="1"/>
</dbReference>
<sequence length="503" mass="56735">MCTLNPTGAISYLCPVICLSSRWKVSKIMQQHLIRPYNIVAHLVSKTPFISNSISSSSSLYQPALDAAHNGSRILLTNLNHKQCKEQPDFSIGSPCRVQKLVASQPDPLLAKEIFDYACRQPHFCPSSSSFLILILKLGRSKYFSLIDDLLISSKSRGHPITPTIFSYIIKIYGEADLPDKALKTFYTMIEFGCQPSSKQLNRILEILVSHRNFIRPAFDLFKNARHHGVLPNTKSYNILMRAFCWNGDLSIAYTLFNKMFERDITPDVESYRILMQSLCRKNQVNGAVDLLEDMLNKGYVPDTLSYATLLNSLCRKKKLREAYKLLCRMKVKGCNPDISHYNTVIMGFCREGRALDACKILEDMQSNGCLPNLVSYQSLTNGLCDQGMFELAKDYVEEMTSKGFCPHFSVIHALVKGFSNVGRIGESCSVLENVLKNGKAPHYHTWDIIVSGICDVEDTVELGEILKKILKKDVKRDTRIVEAGSGLGEYLIRKLQSKSRRA</sequence>
<dbReference type="RefSeq" id="XP_022158309.1">
    <property type="nucleotide sequence ID" value="XM_022302617.1"/>
</dbReference>
<dbReference type="Gene3D" id="1.25.40.10">
    <property type="entry name" value="Tetratricopeptide repeat domain"/>
    <property type="match status" value="3"/>
</dbReference>
<dbReference type="Proteomes" id="UP000504603">
    <property type="component" value="Unplaced"/>
</dbReference>
<protein>
    <submittedName>
        <fullName evidence="5 6">Pentatricopeptide repeat-containing protein At4g01400, mitochondrial</fullName>
    </submittedName>
</protein>
<feature type="repeat" description="PPR" evidence="3">
    <location>
        <begin position="303"/>
        <end position="337"/>
    </location>
</feature>
<dbReference type="PROSITE" id="PS51375">
    <property type="entry name" value="PPR"/>
    <property type="match status" value="6"/>
</dbReference>
<gene>
    <name evidence="5 6 7" type="primary">LOC111024821</name>
</gene>
<dbReference type="RefSeq" id="XP_022158311.1">
    <property type="nucleotide sequence ID" value="XM_022302619.1"/>
</dbReference>
<dbReference type="AlphaFoldDB" id="A0A6J1E0K5"/>
<dbReference type="OrthoDB" id="185373at2759"/>
<dbReference type="Pfam" id="PF13041">
    <property type="entry name" value="PPR_2"/>
    <property type="match status" value="2"/>
</dbReference>
<feature type="repeat" description="PPR" evidence="3">
    <location>
        <begin position="162"/>
        <end position="196"/>
    </location>
</feature>
<dbReference type="Pfam" id="PF12854">
    <property type="entry name" value="PPR_1"/>
    <property type="match status" value="1"/>
</dbReference>
<dbReference type="KEGG" id="mcha:111024821"/>
<evidence type="ECO:0000313" key="5">
    <source>
        <dbReference type="RefSeq" id="XP_022158309.1"/>
    </source>
</evidence>
<keyword evidence="4" id="KW-1185">Reference proteome</keyword>
<evidence type="ECO:0000313" key="6">
    <source>
        <dbReference type="RefSeq" id="XP_022158310.1"/>
    </source>
</evidence>
<evidence type="ECO:0000256" key="3">
    <source>
        <dbReference type="PROSITE-ProRule" id="PRU00708"/>
    </source>
</evidence>
<feature type="repeat" description="PPR" evidence="3">
    <location>
        <begin position="373"/>
        <end position="407"/>
    </location>
</feature>
<dbReference type="RefSeq" id="XP_022158310.1">
    <property type="nucleotide sequence ID" value="XM_022302618.1"/>
</dbReference>
<dbReference type="InterPro" id="IPR002885">
    <property type="entry name" value="PPR_rpt"/>
</dbReference>
<dbReference type="NCBIfam" id="TIGR00756">
    <property type="entry name" value="PPR"/>
    <property type="match status" value="6"/>
</dbReference>
<proteinExistence type="inferred from homology"/>
<reference evidence="5 6" key="1">
    <citation type="submission" date="2025-04" db="UniProtKB">
        <authorList>
            <consortium name="RefSeq"/>
        </authorList>
    </citation>
    <scope>IDENTIFICATION</scope>
    <source>
        <strain evidence="5 6">OHB3-1</strain>
    </source>
</reference>
<dbReference type="Pfam" id="PF01535">
    <property type="entry name" value="PPR"/>
    <property type="match status" value="1"/>
</dbReference>
<evidence type="ECO:0000256" key="2">
    <source>
        <dbReference type="ARBA" id="ARBA00022737"/>
    </source>
</evidence>
<accession>A0A6J1E0K5</accession>
<dbReference type="InterPro" id="IPR011990">
    <property type="entry name" value="TPR-like_helical_dom_sf"/>
</dbReference>
<feature type="repeat" description="PPR" evidence="3">
    <location>
        <begin position="338"/>
        <end position="372"/>
    </location>
</feature>